<keyword evidence="1" id="KW-0472">Membrane</keyword>
<dbReference type="Proteomes" id="UP000270649">
    <property type="component" value="Unassembled WGS sequence"/>
</dbReference>
<dbReference type="RefSeq" id="WP_121910629.1">
    <property type="nucleotide sequence ID" value="NZ_CP068291.1"/>
</dbReference>
<dbReference type="OrthoDB" id="4426101at2"/>
<reference evidence="3 4" key="1">
    <citation type="submission" date="2018-10" db="EMBL/GenBank/DDBJ databases">
        <title>Corynebacterium macginleyi genome sequencing and assembly of the type strain and two clinical samples.</title>
        <authorList>
            <person name="Bernier A.-M."/>
            <person name="Bernard K."/>
        </authorList>
    </citation>
    <scope>NUCLEOTIDE SEQUENCE [LARGE SCALE GENOMIC DNA]</scope>
    <source>
        <strain evidence="3 4">NML 120205</strain>
    </source>
</reference>
<evidence type="ECO:0000313" key="5">
    <source>
        <dbReference type="Proteomes" id="UP001518680"/>
    </source>
</evidence>
<proteinExistence type="predicted"/>
<evidence type="ECO:0000313" key="3">
    <source>
        <dbReference type="EMBL" id="RMB57312.1"/>
    </source>
</evidence>
<feature type="transmembrane region" description="Helical" evidence="1">
    <location>
        <begin position="7"/>
        <end position="28"/>
    </location>
</feature>
<reference evidence="2 5" key="2">
    <citation type="submission" date="2021-01" db="EMBL/GenBank/DDBJ databases">
        <title>Complete genome sequences of Corynebacterium macginleyi strains isolated from infectious keratitis.</title>
        <authorList>
            <person name="Sagerfors S."/>
            <person name="Poehlein A."/>
            <person name="Soderquist B."/>
            <person name="Bruggemann H."/>
        </authorList>
    </citation>
    <scope>NUCLEOTIDE SEQUENCE [LARGE SCALE GENOMIC DNA]</scope>
    <source>
        <strain evidence="2 5">12T220</strain>
    </source>
</reference>
<dbReference type="GeneID" id="92745390"/>
<name>A0A3M0G4Z2_9CORY</name>
<dbReference type="Proteomes" id="UP001518680">
    <property type="component" value="Unassembled WGS sequence"/>
</dbReference>
<keyword evidence="1" id="KW-1133">Transmembrane helix</keyword>
<feature type="transmembrane region" description="Helical" evidence="1">
    <location>
        <begin position="102"/>
        <end position="123"/>
    </location>
</feature>
<dbReference type="EMBL" id="REGC01000015">
    <property type="protein sequence ID" value="RMB57312.1"/>
    <property type="molecule type" value="Genomic_DNA"/>
</dbReference>
<protein>
    <submittedName>
        <fullName evidence="3">Multidrug transporter</fullName>
    </submittedName>
</protein>
<feature type="transmembrane region" description="Helical" evidence="1">
    <location>
        <begin position="68"/>
        <end position="90"/>
    </location>
</feature>
<sequence>MNYTKRTLWLHLGLFLLAFLAFILPVIIGTTALLPLWLSGGLSILLAAGALIDAAFKFFSPASPRSLKLLSGIASIVLLVGWVIWFYIYGNMAAVGTGTYRIGNFLLSVGCVLNLFIIAISVLDIRRLARQ</sequence>
<evidence type="ECO:0000313" key="4">
    <source>
        <dbReference type="Proteomes" id="UP000270649"/>
    </source>
</evidence>
<comment type="caution">
    <text evidence="3">The sequence shown here is derived from an EMBL/GenBank/DDBJ whole genome shotgun (WGS) entry which is preliminary data.</text>
</comment>
<gene>
    <name evidence="3" type="ORF">D9543_09800</name>
    <name evidence="2" type="ORF">GWO63_002300</name>
</gene>
<evidence type="ECO:0000256" key="1">
    <source>
        <dbReference type="SAM" id="Phobius"/>
    </source>
</evidence>
<keyword evidence="1" id="KW-0812">Transmembrane</keyword>
<dbReference type="EMBL" id="JAACBX020000001">
    <property type="protein sequence ID" value="MBM0243137.1"/>
    <property type="molecule type" value="Genomic_DNA"/>
</dbReference>
<organism evidence="3 4">
    <name type="scientific">Corynebacterium macginleyi</name>
    <dbReference type="NCBI Taxonomy" id="38290"/>
    <lineage>
        <taxon>Bacteria</taxon>
        <taxon>Bacillati</taxon>
        <taxon>Actinomycetota</taxon>
        <taxon>Actinomycetes</taxon>
        <taxon>Mycobacteriales</taxon>
        <taxon>Corynebacteriaceae</taxon>
        <taxon>Corynebacterium</taxon>
    </lineage>
</organism>
<keyword evidence="5" id="KW-1185">Reference proteome</keyword>
<feature type="transmembrane region" description="Helical" evidence="1">
    <location>
        <begin position="34"/>
        <end position="56"/>
    </location>
</feature>
<dbReference type="AlphaFoldDB" id="A0A3M0G4Z2"/>
<evidence type="ECO:0000313" key="2">
    <source>
        <dbReference type="EMBL" id="MBM0243137.1"/>
    </source>
</evidence>
<accession>A0A3M0G4Z2</accession>